<reference evidence="3" key="1">
    <citation type="journal article" date="2019" name="Int. J. Syst. Evol. Microbiol.">
        <title>The Global Catalogue of Microorganisms (GCM) 10K type strain sequencing project: providing services to taxonomists for standard genome sequencing and annotation.</title>
        <authorList>
            <consortium name="The Broad Institute Genomics Platform"/>
            <consortium name="The Broad Institute Genome Sequencing Center for Infectious Disease"/>
            <person name="Wu L."/>
            <person name="Ma J."/>
        </authorList>
    </citation>
    <scope>NUCLEOTIDE SEQUENCE [LARGE SCALE GENOMIC DNA]</scope>
    <source>
        <strain evidence="3">CCM 8904</strain>
    </source>
</reference>
<dbReference type="Gene3D" id="1.10.1760.20">
    <property type="match status" value="1"/>
</dbReference>
<keyword evidence="1" id="KW-1133">Transmembrane helix</keyword>
<evidence type="ECO:0000256" key="1">
    <source>
        <dbReference type="SAM" id="Phobius"/>
    </source>
</evidence>
<gene>
    <name evidence="2" type="ORF">ACFQGP_15035</name>
</gene>
<feature type="transmembrane region" description="Helical" evidence="1">
    <location>
        <begin position="71"/>
        <end position="90"/>
    </location>
</feature>
<dbReference type="EMBL" id="JBHSSL010000118">
    <property type="protein sequence ID" value="MFC6171875.1"/>
    <property type="molecule type" value="Genomic_DNA"/>
</dbReference>
<feature type="transmembrane region" description="Helical" evidence="1">
    <location>
        <begin position="102"/>
        <end position="123"/>
    </location>
</feature>
<keyword evidence="1" id="KW-0812">Transmembrane</keyword>
<dbReference type="RefSeq" id="WP_225418804.1">
    <property type="nucleotide sequence ID" value="NZ_JBHSSL010000118.1"/>
</dbReference>
<proteinExistence type="predicted"/>
<organism evidence="2 3">
    <name type="scientific">Loigolactobacillus jiayinensis</name>
    <dbReference type="NCBI Taxonomy" id="2486016"/>
    <lineage>
        <taxon>Bacteria</taxon>
        <taxon>Bacillati</taxon>
        <taxon>Bacillota</taxon>
        <taxon>Bacilli</taxon>
        <taxon>Lactobacillales</taxon>
        <taxon>Lactobacillaceae</taxon>
        <taxon>Loigolactobacillus</taxon>
    </lineage>
</organism>
<keyword evidence="3" id="KW-1185">Reference proteome</keyword>
<accession>A0ABW1RL66</accession>
<comment type="caution">
    <text evidence="2">The sequence shown here is derived from an EMBL/GenBank/DDBJ whole genome shotgun (WGS) entry which is preliminary data.</text>
</comment>
<evidence type="ECO:0000313" key="2">
    <source>
        <dbReference type="EMBL" id="MFC6171875.1"/>
    </source>
</evidence>
<feature type="transmembrane region" description="Helical" evidence="1">
    <location>
        <begin position="9"/>
        <end position="37"/>
    </location>
</feature>
<feature type="transmembrane region" description="Helical" evidence="1">
    <location>
        <begin position="43"/>
        <end position="64"/>
    </location>
</feature>
<keyword evidence="1" id="KW-0472">Membrane</keyword>
<sequence length="185" mass="19532">MQIHSRTRIIAYCAIAAVINLVLGEAVGLLHIPLLFLDTLGTIYIAANFGIGWGAMTGFLSNVLMVPFSGIMELPFAIVSIAVAIVVGLFSKGKGFTLSKAIIAGLILAFVAPAIGTPIRLWLYGGFTGSGTDLLIFTLKASGKSMISATFMGTVVGNFVDKILSCVVISVLQTKPRFQTILHRG</sequence>
<name>A0ABW1RL66_9LACO</name>
<dbReference type="Proteomes" id="UP001596289">
    <property type="component" value="Unassembled WGS sequence"/>
</dbReference>
<protein>
    <submittedName>
        <fullName evidence="2">CD3073 family putative ECF transporter S component</fullName>
    </submittedName>
</protein>
<evidence type="ECO:0000313" key="3">
    <source>
        <dbReference type="Proteomes" id="UP001596289"/>
    </source>
</evidence>
<dbReference type="NCBIfam" id="NF045596">
    <property type="entry name" value="ECF_S_CD3073"/>
    <property type="match status" value="1"/>
</dbReference>